<proteinExistence type="predicted"/>
<evidence type="ECO:0000313" key="3">
    <source>
        <dbReference type="Proteomes" id="UP000635245"/>
    </source>
</evidence>
<dbReference type="InterPro" id="IPR036689">
    <property type="entry name" value="ESAT-6-like_sf"/>
</dbReference>
<dbReference type="SUPFAM" id="SSF140453">
    <property type="entry name" value="EsxAB dimer-like"/>
    <property type="match status" value="1"/>
</dbReference>
<dbReference type="AlphaFoldDB" id="A0A934QSP7"/>
<keyword evidence="3" id="KW-1185">Reference proteome</keyword>
<gene>
    <name evidence="2" type="ORF">JHE00_14420</name>
</gene>
<evidence type="ECO:0008006" key="4">
    <source>
        <dbReference type="Google" id="ProtNLM"/>
    </source>
</evidence>
<protein>
    <recommendedName>
        <fullName evidence="4">WXG100 family type VII secretion target</fullName>
    </recommendedName>
</protein>
<comment type="caution">
    <text evidence="2">The sequence shown here is derived from an EMBL/GenBank/DDBJ whole genome shotgun (WGS) entry which is preliminary data.</text>
</comment>
<organism evidence="2 3">
    <name type="scientific">Prauserella cavernicola</name>
    <dbReference type="NCBI Taxonomy" id="2800127"/>
    <lineage>
        <taxon>Bacteria</taxon>
        <taxon>Bacillati</taxon>
        <taxon>Actinomycetota</taxon>
        <taxon>Actinomycetes</taxon>
        <taxon>Pseudonocardiales</taxon>
        <taxon>Pseudonocardiaceae</taxon>
        <taxon>Prauserella</taxon>
    </lineage>
</organism>
<feature type="region of interest" description="Disordered" evidence="1">
    <location>
        <begin position="27"/>
        <end position="66"/>
    </location>
</feature>
<feature type="compositionally biased region" description="Low complexity" evidence="1">
    <location>
        <begin position="27"/>
        <end position="40"/>
    </location>
</feature>
<name>A0A934QSP7_9PSEU</name>
<sequence>MGQALNTTVNGNSGTCRGAADHLANMAESAHAAAGQAQQARTTGESDWMGPARDAHDGATRQYGPATDRLGEQATTIERALREFSDELDGVIRRMDEALGKARRGGLQVEGPFILAPDPPLEPQVLPTGPCDSAQAKQAMADNKVAIEAHNAAIADYNAKAATYNECKAIVTDARTREGNAHSTLQQAVSTAKPADDYVSLGFTTASQARSFVATMENKRLEYTNLARRFSTTGDAFTNFAMGRLHLLPPDFGRQLTMSSAAMGAGADHYQAKADQYNRWIKYVPASVRNALSAYPGKGALSDLDPSAGKFMENSRSVLKGFSYAGGVLTAWNEAYGAMKGEQSWGKAITDTGLIITGAAGGSMAAGAAYGAMVGSVASPLGSLVVGIAGGTLGAIGGQWVADMLHPE</sequence>
<accession>A0A934QSP7</accession>
<evidence type="ECO:0000313" key="2">
    <source>
        <dbReference type="EMBL" id="MBK1785523.1"/>
    </source>
</evidence>
<dbReference type="Proteomes" id="UP000635245">
    <property type="component" value="Unassembled WGS sequence"/>
</dbReference>
<reference evidence="2" key="1">
    <citation type="submission" date="2020-12" db="EMBL/GenBank/DDBJ databases">
        <title>Prauserella sp. ASG 168, a novel actinomycete isolated from cave rock.</title>
        <authorList>
            <person name="Suriyachadkun C."/>
        </authorList>
    </citation>
    <scope>NUCLEOTIDE SEQUENCE</scope>
    <source>
        <strain evidence="2">ASG 168</strain>
    </source>
</reference>
<evidence type="ECO:0000256" key="1">
    <source>
        <dbReference type="SAM" id="MobiDB-lite"/>
    </source>
</evidence>
<dbReference type="EMBL" id="JAENJH010000003">
    <property type="protein sequence ID" value="MBK1785523.1"/>
    <property type="molecule type" value="Genomic_DNA"/>
</dbReference>
<dbReference type="RefSeq" id="WP_200318567.1">
    <property type="nucleotide sequence ID" value="NZ_JAENJH010000003.1"/>
</dbReference>